<dbReference type="FunFam" id="3.40.50.11540:FF:000001">
    <property type="entry name" value="NADH dehydrogenase [ubiquinone] flavoprotein 1, mitochondrial"/>
    <property type="match status" value="1"/>
</dbReference>
<dbReference type="SUPFAM" id="SSF142019">
    <property type="entry name" value="Nqo1 FMN-binding domain-like"/>
    <property type="match status" value="1"/>
</dbReference>
<protein>
    <recommendedName>
        <fullName evidence="14">NADH-quinone oxidoreductase subunit F</fullName>
        <ecNumber evidence="14">7.1.1.-</ecNumber>
    </recommendedName>
</protein>
<gene>
    <name evidence="16" type="primary">nuoF</name>
    <name evidence="16" type="ORF">EHQ30_13860</name>
</gene>
<reference evidence="16" key="1">
    <citation type="journal article" date="2019" name="PLoS Negl. Trop. Dis.">
        <title>Revisiting the worldwide diversity of Leptospira species in the environment.</title>
        <authorList>
            <person name="Vincent A.T."/>
            <person name="Schiettekatte O."/>
            <person name="Bourhy P."/>
            <person name="Veyrier F.J."/>
            <person name="Picardeau M."/>
        </authorList>
    </citation>
    <scope>NUCLEOTIDE SEQUENCE [LARGE SCALE GENOMIC DNA]</scope>
    <source>
        <strain evidence="16">201800277</strain>
    </source>
</reference>
<dbReference type="SUPFAM" id="SSF142984">
    <property type="entry name" value="Nqo1 middle domain-like"/>
    <property type="match status" value="1"/>
</dbReference>
<dbReference type="FunFam" id="1.20.1440.230:FF:000001">
    <property type="entry name" value="Mitochondrial NADH dehydrogenase flavoprotein 1"/>
    <property type="match status" value="1"/>
</dbReference>
<comment type="caution">
    <text evidence="16">The sequence shown here is derived from an EMBL/GenBank/DDBJ whole genome shotgun (WGS) entry which is preliminary data.</text>
</comment>
<dbReference type="GO" id="GO:0051287">
    <property type="term" value="F:NAD binding"/>
    <property type="evidence" value="ECO:0007669"/>
    <property type="project" value="UniProtKB-UniRule"/>
</dbReference>
<dbReference type="GO" id="GO:0010181">
    <property type="term" value="F:FMN binding"/>
    <property type="evidence" value="ECO:0007669"/>
    <property type="project" value="InterPro"/>
</dbReference>
<dbReference type="OrthoDB" id="9761899at2"/>
<keyword evidence="6 14" id="KW-0288">FMN</keyword>
<dbReference type="PANTHER" id="PTHR43578">
    <property type="entry name" value="NADH-QUINONE OXIDOREDUCTASE SUBUNIT F"/>
    <property type="match status" value="1"/>
</dbReference>
<sequence length="423" mass="46088">MGLKTLLTTHIASPDSHTLNHYRSVGGYESQKKALTEMTAEQIVNDVKNSGLRGRGGAGFPTGNKWGFIPKTDKPKYLICNGDEGEPGTFKDRLLIEKFPHMLIEGMVIAAKAIDSHQGYIYIRGEFHKGIRIVEEAVEEAYKAGLLGKNILGLGYDFDLAVYSGAGAYICGEESALINSLEGRRGHPRLKPPFPAVSGLYACPTVVNNVETFCNVPHIIRITGDEYKKIGTEKSPGTRLFAVSGHVKKPGIYEVEMGTPMKELVYDICGGIKNDKTLKAVIPGGSSSPILNAEEVMTATMDYESIASLKSMLGSGAVIVLSEEADLVETTYRLAEFYSHESCGQCTPCREGTHWVKDLLHKIKIGEGTEKDVELIFSLSRNMEGGTTICPLADACVMAVRPTMTKFKGEFSARLKKEVSISH</sequence>
<dbReference type="Pfam" id="PF10589">
    <property type="entry name" value="NADH_4Fe-4S"/>
    <property type="match status" value="1"/>
</dbReference>
<dbReference type="FunFam" id="3.10.20.600:FF:000003">
    <property type="entry name" value="NADH-quinone oxidoreductase subunit F"/>
    <property type="match status" value="1"/>
</dbReference>
<dbReference type="InterPro" id="IPR037225">
    <property type="entry name" value="Nuo51_FMN-bd_sf"/>
</dbReference>
<dbReference type="Gene3D" id="6.10.250.1450">
    <property type="match status" value="1"/>
</dbReference>
<proteinExistence type="inferred from homology"/>
<dbReference type="Gene3D" id="3.40.50.11540">
    <property type="entry name" value="NADH-ubiquinone oxidoreductase 51kDa subunit"/>
    <property type="match status" value="1"/>
</dbReference>
<keyword evidence="16" id="KW-0560">Oxidoreductase</keyword>
<dbReference type="Proteomes" id="UP000297891">
    <property type="component" value="Unassembled WGS sequence"/>
</dbReference>
<keyword evidence="10 14" id="KW-0408">Iron</keyword>
<evidence type="ECO:0000256" key="13">
    <source>
        <dbReference type="ARBA" id="ARBA00047712"/>
    </source>
</evidence>
<evidence type="ECO:0000256" key="8">
    <source>
        <dbReference type="ARBA" id="ARBA00022723"/>
    </source>
</evidence>
<dbReference type="InterPro" id="IPR011538">
    <property type="entry name" value="Nuo51_FMN-bd"/>
</dbReference>
<evidence type="ECO:0000313" key="17">
    <source>
        <dbReference type="Proteomes" id="UP000297891"/>
    </source>
</evidence>
<dbReference type="InterPro" id="IPR054765">
    <property type="entry name" value="SLBB_dom"/>
</dbReference>
<dbReference type="PANTHER" id="PTHR43578:SF3">
    <property type="entry name" value="NADH-QUINONE OXIDOREDUCTASE SUBUNIT F"/>
    <property type="match status" value="1"/>
</dbReference>
<dbReference type="GO" id="GO:0046872">
    <property type="term" value="F:metal ion binding"/>
    <property type="evidence" value="ECO:0007669"/>
    <property type="project" value="UniProtKB-KW"/>
</dbReference>
<feature type="domain" description="NADH-ubiquinone oxidoreductase 51kDa subunit iron-sulphur binding" evidence="15">
    <location>
        <begin position="328"/>
        <end position="373"/>
    </location>
</feature>
<comment type="catalytic activity">
    <reaction evidence="13 14">
        <text>a quinone + NADH + 5 H(+)(in) = a quinol + NAD(+) + 4 H(+)(out)</text>
        <dbReference type="Rhea" id="RHEA:57888"/>
        <dbReference type="ChEBI" id="CHEBI:15378"/>
        <dbReference type="ChEBI" id="CHEBI:24646"/>
        <dbReference type="ChEBI" id="CHEBI:57540"/>
        <dbReference type="ChEBI" id="CHEBI:57945"/>
        <dbReference type="ChEBI" id="CHEBI:132124"/>
    </reaction>
</comment>
<keyword evidence="12 14" id="KW-0520">NAD</keyword>
<dbReference type="SUPFAM" id="SSF140490">
    <property type="entry name" value="Nqo1C-terminal domain-like"/>
    <property type="match status" value="1"/>
</dbReference>
<comment type="cofactor">
    <cofactor evidence="1 14">
        <name>FMN</name>
        <dbReference type="ChEBI" id="CHEBI:58210"/>
    </cofactor>
</comment>
<dbReference type="InterPro" id="IPR011537">
    <property type="entry name" value="NADH-UbQ_OxRdtase_suF"/>
</dbReference>
<comment type="function">
    <text evidence="14">NDH-1 shuttles electrons from NADH, via FMN and iron-sulfur (Fe-S) centers, to quinones in the respiratory chain.</text>
</comment>
<dbReference type="NCBIfam" id="NF010120">
    <property type="entry name" value="PRK13596.1"/>
    <property type="match status" value="1"/>
</dbReference>
<keyword evidence="7 14" id="KW-0874">Quinone</keyword>
<organism evidence="16 17">
    <name type="scientific">Leptospira brenneri</name>
    <dbReference type="NCBI Taxonomy" id="2023182"/>
    <lineage>
        <taxon>Bacteria</taxon>
        <taxon>Pseudomonadati</taxon>
        <taxon>Spirochaetota</taxon>
        <taxon>Spirochaetia</taxon>
        <taxon>Leptospirales</taxon>
        <taxon>Leptospiraceae</taxon>
        <taxon>Leptospira</taxon>
    </lineage>
</organism>
<dbReference type="GO" id="GO:0008137">
    <property type="term" value="F:NADH dehydrogenase (ubiquinone) activity"/>
    <property type="evidence" value="ECO:0007669"/>
    <property type="project" value="InterPro"/>
</dbReference>
<dbReference type="EC" id="7.1.1.-" evidence="14"/>
<dbReference type="Gene3D" id="3.10.20.600">
    <property type="match status" value="1"/>
</dbReference>
<keyword evidence="17" id="KW-1185">Reference proteome</keyword>
<dbReference type="InterPro" id="IPR019575">
    <property type="entry name" value="Nuop51_4Fe4S-bd"/>
</dbReference>
<dbReference type="AlphaFoldDB" id="A0A2M9Y3A5"/>
<keyword evidence="5 14" id="KW-0285">Flavoprotein</keyword>
<accession>A0A2M9Y3A5</accession>
<dbReference type="Gene3D" id="1.20.1440.230">
    <property type="entry name" value="NADH-ubiquinone oxidoreductase 51kDa subunit, iron-sulphur binding domain"/>
    <property type="match status" value="1"/>
</dbReference>
<dbReference type="RefSeq" id="WP_100790410.1">
    <property type="nucleotide sequence ID" value="NZ_NPDQ01000003.1"/>
</dbReference>
<evidence type="ECO:0000256" key="14">
    <source>
        <dbReference type="RuleBase" id="RU364066"/>
    </source>
</evidence>
<dbReference type="InterPro" id="IPR001949">
    <property type="entry name" value="NADH-UbQ_OxRdtase_51kDa_CS"/>
</dbReference>
<evidence type="ECO:0000256" key="2">
    <source>
        <dbReference type="ARBA" id="ARBA00001966"/>
    </source>
</evidence>
<evidence type="ECO:0000256" key="12">
    <source>
        <dbReference type="ARBA" id="ARBA00023027"/>
    </source>
</evidence>
<dbReference type="GO" id="GO:0051539">
    <property type="term" value="F:4 iron, 4 sulfur cluster binding"/>
    <property type="evidence" value="ECO:0007669"/>
    <property type="project" value="UniProtKB-UniRule"/>
</dbReference>
<dbReference type="Pfam" id="PF01512">
    <property type="entry name" value="Complex1_51K"/>
    <property type="match status" value="1"/>
</dbReference>
<name>A0A2M9Y3A5_9LEPT</name>
<dbReference type="SMART" id="SM00928">
    <property type="entry name" value="NADH_4Fe-4S"/>
    <property type="match status" value="1"/>
</dbReference>
<keyword evidence="11 14" id="KW-0411">Iron-sulfur</keyword>
<evidence type="ECO:0000259" key="15">
    <source>
        <dbReference type="SMART" id="SM00928"/>
    </source>
</evidence>
<evidence type="ECO:0000256" key="1">
    <source>
        <dbReference type="ARBA" id="ARBA00001917"/>
    </source>
</evidence>
<evidence type="ECO:0000256" key="4">
    <source>
        <dbReference type="ARBA" id="ARBA00022485"/>
    </source>
</evidence>
<comment type="cofactor">
    <cofactor evidence="2 14">
        <name>[4Fe-4S] cluster</name>
        <dbReference type="ChEBI" id="CHEBI:49883"/>
    </cofactor>
</comment>
<evidence type="ECO:0000256" key="10">
    <source>
        <dbReference type="ARBA" id="ARBA00023004"/>
    </source>
</evidence>
<evidence type="ECO:0000256" key="5">
    <source>
        <dbReference type="ARBA" id="ARBA00022630"/>
    </source>
</evidence>
<dbReference type="PROSITE" id="PS00644">
    <property type="entry name" value="COMPLEX1_51K_1"/>
    <property type="match status" value="1"/>
</dbReference>
<evidence type="ECO:0000256" key="6">
    <source>
        <dbReference type="ARBA" id="ARBA00022643"/>
    </source>
</evidence>
<dbReference type="NCBIfam" id="TIGR01959">
    <property type="entry name" value="nuoF_fam"/>
    <property type="match status" value="1"/>
</dbReference>
<evidence type="ECO:0000256" key="3">
    <source>
        <dbReference type="ARBA" id="ARBA00007523"/>
    </source>
</evidence>
<evidence type="ECO:0000256" key="7">
    <source>
        <dbReference type="ARBA" id="ARBA00022719"/>
    </source>
</evidence>
<keyword evidence="4 14" id="KW-0004">4Fe-4S</keyword>
<dbReference type="EMBL" id="RQFP01000014">
    <property type="protein sequence ID" value="TGK91310.1"/>
    <property type="molecule type" value="Genomic_DNA"/>
</dbReference>
<keyword evidence="9" id="KW-1278">Translocase</keyword>
<dbReference type="InterPro" id="IPR037207">
    <property type="entry name" value="Nuop51_4Fe4S-bd_sf"/>
</dbReference>
<comment type="similarity">
    <text evidence="3 14">Belongs to the complex I 51 kDa subunit family.</text>
</comment>
<evidence type="ECO:0000256" key="11">
    <source>
        <dbReference type="ARBA" id="ARBA00023014"/>
    </source>
</evidence>
<keyword evidence="8 14" id="KW-0479">Metal-binding</keyword>
<evidence type="ECO:0000256" key="9">
    <source>
        <dbReference type="ARBA" id="ARBA00022967"/>
    </source>
</evidence>
<evidence type="ECO:0000313" key="16">
    <source>
        <dbReference type="EMBL" id="TGK91310.1"/>
    </source>
</evidence>
<dbReference type="Pfam" id="PF22461">
    <property type="entry name" value="SLBB_2"/>
    <property type="match status" value="1"/>
</dbReference>
<dbReference type="PROSITE" id="PS00645">
    <property type="entry name" value="COMPLEX1_51K_2"/>
    <property type="match status" value="1"/>
</dbReference>
<dbReference type="GO" id="GO:0048038">
    <property type="term" value="F:quinone binding"/>
    <property type="evidence" value="ECO:0007669"/>
    <property type="project" value="UniProtKB-KW"/>
</dbReference>
<dbReference type="GO" id="GO:0016491">
    <property type="term" value="F:oxidoreductase activity"/>
    <property type="evidence" value="ECO:0007669"/>
    <property type="project" value="UniProtKB-KW"/>
</dbReference>